<dbReference type="GO" id="GO:0016787">
    <property type="term" value="F:hydrolase activity"/>
    <property type="evidence" value="ECO:0007669"/>
    <property type="project" value="UniProtKB-KW"/>
</dbReference>
<dbReference type="Proteomes" id="UP000263993">
    <property type="component" value="Unassembled WGS sequence"/>
</dbReference>
<dbReference type="InterPro" id="IPR000073">
    <property type="entry name" value="AB_hydrolase_1"/>
</dbReference>
<evidence type="ECO:0000256" key="1">
    <source>
        <dbReference type="ARBA" id="ARBA00022801"/>
    </source>
</evidence>
<keyword evidence="1 3" id="KW-0378">Hydrolase</keyword>
<sequence length="285" mass="31522">MSQIRTKDGVSLYYEEAGSGTPIVFIHEYAGDWRTWEPQMRFFSRAHRCITYSQRGYPPSDVPTDPGKYGQDLARDDVIALMDALKIDKAHIVGHSMGALTALLVGIKYPERCLSVTAAGCGYGSSPDAKIVEQTREASRETAKMFETVDFPTAAARYADGATRQTHKYKDPRGFAEFAKMLAEHSPVGHAMTMREVQSKRPTLWDIQDDLKKFKLPLLVLVGDEDDWCLEASVFIKRTVPTAGLVVIPRSGHTITSEEPAAFNAALADLIANAEAGKWMSHRAP</sequence>
<protein>
    <submittedName>
        <fullName evidence="3">Alpha/beta hydrolase</fullName>
    </submittedName>
</protein>
<dbReference type="PANTHER" id="PTHR43798:SF31">
    <property type="entry name" value="AB HYDROLASE SUPERFAMILY PROTEIN YCLE"/>
    <property type="match status" value="1"/>
</dbReference>
<name>A0A371B825_9BRAD</name>
<reference evidence="4" key="1">
    <citation type="submission" date="2018-08" db="EMBL/GenBank/DDBJ databases">
        <authorList>
            <person name="Kim S.-J."/>
            <person name="Jung G.-Y."/>
        </authorList>
    </citation>
    <scope>NUCLEOTIDE SEQUENCE [LARGE SCALE GENOMIC DNA]</scope>
    <source>
        <strain evidence="4">GY_H</strain>
    </source>
</reference>
<dbReference type="InterPro" id="IPR029058">
    <property type="entry name" value="AB_hydrolase_fold"/>
</dbReference>
<feature type="domain" description="AB hydrolase-1" evidence="2">
    <location>
        <begin position="22"/>
        <end position="259"/>
    </location>
</feature>
<proteinExistence type="predicted"/>
<evidence type="ECO:0000313" key="3">
    <source>
        <dbReference type="EMBL" id="RDV03749.1"/>
    </source>
</evidence>
<dbReference type="InterPro" id="IPR050266">
    <property type="entry name" value="AB_hydrolase_sf"/>
</dbReference>
<organism evidence="3 4">
    <name type="scientific">Undibacter mobilis</name>
    <dbReference type="NCBI Taxonomy" id="2292256"/>
    <lineage>
        <taxon>Bacteria</taxon>
        <taxon>Pseudomonadati</taxon>
        <taxon>Pseudomonadota</taxon>
        <taxon>Alphaproteobacteria</taxon>
        <taxon>Hyphomicrobiales</taxon>
        <taxon>Nitrobacteraceae</taxon>
        <taxon>Undibacter</taxon>
    </lineage>
</organism>
<keyword evidence="4" id="KW-1185">Reference proteome</keyword>
<dbReference type="PANTHER" id="PTHR43798">
    <property type="entry name" value="MONOACYLGLYCEROL LIPASE"/>
    <property type="match status" value="1"/>
</dbReference>
<dbReference type="OrthoDB" id="9804723at2"/>
<accession>A0A371B825</accession>
<dbReference type="Gene3D" id="3.40.50.1820">
    <property type="entry name" value="alpha/beta hydrolase"/>
    <property type="match status" value="1"/>
</dbReference>
<comment type="caution">
    <text evidence="3">The sequence shown here is derived from an EMBL/GenBank/DDBJ whole genome shotgun (WGS) entry which is preliminary data.</text>
</comment>
<dbReference type="SUPFAM" id="SSF53474">
    <property type="entry name" value="alpha/beta-Hydrolases"/>
    <property type="match status" value="1"/>
</dbReference>
<dbReference type="RefSeq" id="WP_115515774.1">
    <property type="nucleotide sequence ID" value="NZ_QRGO01000001.1"/>
</dbReference>
<dbReference type="EMBL" id="QRGO01000001">
    <property type="protein sequence ID" value="RDV03749.1"/>
    <property type="molecule type" value="Genomic_DNA"/>
</dbReference>
<gene>
    <name evidence="3" type="ORF">DXH78_03595</name>
</gene>
<dbReference type="AlphaFoldDB" id="A0A371B825"/>
<dbReference type="Pfam" id="PF00561">
    <property type="entry name" value="Abhydrolase_1"/>
    <property type="match status" value="1"/>
</dbReference>
<evidence type="ECO:0000313" key="4">
    <source>
        <dbReference type="Proteomes" id="UP000263993"/>
    </source>
</evidence>
<dbReference type="GO" id="GO:0016020">
    <property type="term" value="C:membrane"/>
    <property type="evidence" value="ECO:0007669"/>
    <property type="project" value="TreeGrafter"/>
</dbReference>
<evidence type="ECO:0000259" key="2">
    <source>
        <dbReference type="Pfam" id="PF00561"/>
    </source>
</evidence>